<evidence type="ECO:0000256" key="5">
    <source>
        <dbReference type="SAM" id="Coils"/>
    </source>
</evidence>
<gene>
    <name evidence="8" type="ORF">BcDW1_10319</name>
</gene>
<evidence type="ECO:0000256" key="4">
    <source>
        <dbReference type="PROSITE-ProRule" id="PRU00322"/>
    </source>
</evidence>
<feature type="region of interest" description="Disordered" evidence="6">
    <location>
        <begin position="70"/>
        <end position="147"/>
    </location>
</feature>
<feature type="compositionally biased region" description="Polar residues" evidence="6">
    <location>
        <begin position="1013"/>
        <end position="1028"/>
    </location>
</feature>
<dbReference type="STRING" id="1290391.M7U311"/>
<evidence type="ECO:0000313" key="9">
    <source>
        <dbReference type="Proteomes" id="UP000012045"/>
    </source>
</evidence>
<feature type="compositionally biased region" description="Polar residues" evidence="6">
    <location>
        <begin position="71"/>
        <end position="82"/>
    </location>
</feature>
<organism evidence="8 9">
    <name type="scientific">Botryotinia fuckeliana (strain BcDW1)</name>
    <name type="common">Noble rot fungus</name>
    <name type="synonym">Botrytis cinerea</name>
    <dbReference type="NCBI Taxonomy" id="1290391"/>
    <lineage>
        <taxon>Eukaryota</taxon>
        <taxon>Fungi</taxon>
        <taxon>Dikarya</taxon>
        <taxon>Ascomycota</taxon>
        <taxon>Pezizomycotina</taxon>
        <taxon>Leotiomycetes</taxon>
        <taxon>Helotiales</taxon>
        <taxon>Sclerotiniaceae</taxon>
        <taxon>Botrytis</taxon>
    </lineage>
</organism>
<feature type="compositionally biased region" description="Polar residues" evidence="6">
    <location>
        <begin position="856"/>
        <end position="876"/>
    </location>
</feature>
<feature type="region of interest" description="Disordered" evidence="6">
    <location>
        <begin position="480"/>
        <end position="513"/>
    </location>
</feature>
<feature type="compositionally biased region" description="Low complexity" evidence="6">
    <location>
        <begin position="623"/>
        <end position="639"/>
    </location>
</feature>
<sequence>MSDHNRLDGLEAMGHKAHSEGIGYSAIYSWYGQTMDRLKSDGSSMSEDLRSLTARVETWKHFWPDEPFFAGSSSKTTSTPSFESKDQNKIRNPVKNSTSSSSEQHSPQESLTTLSPTEELSKQPIPDPSRSPIKQRQGSYDKNEPGYNSDLRNPCANCNMEGHNLGSCVAPVDEFGFISGCPQCNTKEHLFDECPQPVKCQDESFWAYLVTTRTNSPPIRWSKDIRHLNGFRRSKVHPWTYDFSLKQVGKFEILYDNDGKAMGLYPDPAWNTPDGVLSQAYPRTMDIILPGLWRFHSRLNRKSAALGHKFEVFLKSMIETASANELITCEIVRLVEALEEISEFESRKTRGEQLSTQMRIDITTKKAKELAIEAKLNAYHVPENYRPRNHDSSPDNQRALPSTERKGKGKAIDSQSPSFPYRCTEEEHGMHQNYEQRHEPDNPSIKINASNAPREITRLFENFVARRKFGSNLTPAVENYERRDFSSPAKGPKCAPADTDTQSSVQSEQGESQLSNFAEFKYEQSKEQKQLEKKISNLRRDLKEINGFEKRLEMLTTDQLNQLKMKELKERELRVLLEIRSRYAIYPESTADSDINTSGRGHSFGVPVRQAPSLKYPEDRHNSSSGGSSKSGSNKYSTSEEFPLGDFQAKKLKSKNIGQNPAISTSLVLRHLQRSIFPSTRKSSLSNVQTAPSVGDQDLNDNNNVTSPEKSQSSVVVKQDSRTPFHRRQNVKSIPKEKLNRSLRDARTIASAAKAITIIPRPQSQTPLKSITESQDTFPTLNETKSESVSNRHSSPSTSHTQVATSDSEKIKKHTVISESTKSQHSQLSNEVKNQTGPISEPMESRDLPNAVDGSQDMSSASNGKRTDHVANTNLGLASRDVQRISKIDKIHQNATKLKENHPQQSPSPYVPLFKPKQMLASKDESPSELPQANDKALSSIYKPAHRGEKQLTPGNEIQSSLLQKDIENHGDKPPSPIYVPPQMRNAQPALKSEPPLSLPQHPIQKTEPPEQPSSTNASILHNQQLSVTEVAHPKRSNRMSSSTSPDQSHLEDDDVSSSTPQFTTSPRSSILQQKSPRTMRRSMRQRTPSSDAHLAKPKSSFLTSRFKEAISEPSNLWSELQDPDFFADFFGYEWPNDKLDFSVPLPDPDIFLLSDEDCDDKKPSRKSIPKTLDVTLHKQSNYTINTTSGETLEIQEVDRAGADENVNQICFMCDKVGHDLIDCPSSWRLDTLVLSSSSRSNSRNGTCSENWIQAKATNSNLNPGANNFSPIWSRNDYPGYPSLPAKIPRPKSPCIANADNQMQAKPKSDLDPPEDFFFPTQLTKGDYVAEESPANWIETAEKIEGSYPANWDQEIERRIESRFWEVQKVTSKTGYDVSLGNHSDEEGSKEEESEDEVEINVKLPSQTKSYDCSPLRGNRVRKERPRIATAVTANQAGHEGNMAEEVRNIPTRKSPNIPHPFQPRRVMNGTGLFYPIPGDWFCLSAECRERNVSEHFICKRCYSQRGTKRVDGSDEIFHAGDWVCPFRDCSKHNYAKHVVCKNCGSRSRAPITPPAFWKCSSFNCGEVNDNGVVSCRKCGTPRIVFHNPPPQATANAFHAGDWYCGAPGCAAHNSSRDISCWKCGGTNTTLVAPGRVVQTTASNFPILGWNCNRFGCRVYNWSKTFNCWQCGSPRAVFTGGAYQFSQTDHDARLSIIN</sequence>
<dbReference type="SMART" id="SM00343">
    <property type="entry name" value="ZnF_C2HC"/>
    <property type="match status" value="3"/>
</dbReference>
<feature type="compositionally biased region" description="Polar residues" evidence="6">
    <location>
        <begin position="762"/>
        <end position="806"/>
    </location>
</feature>
<keyword evidence="1" id="KW-0479">Metal-binding</keyword>
<reference evidence="9" key="1">
    <citation type="journal article" date="2013" name="Genome Announc.">
        <title>Draft genome sequence of Botrytis cinerea BcDW1, inoculum for noble rot of grape berries.</title>
        <authorList>
            <person name="Blanco-Ulate B."/>
            <person name="Allen G."/>
            <person name="Powell A.L."/>
            <person name="Cantu D."/>
        </authorList>
    </citation>
    <scope>NUCLEOTIDE SEQUENCE [LARGE SCALE GENOMIC DNA]</scope>
    <source>
        <strain evidence="9">BcDW1</strain>
    </source>
</reference>
<feature type="region of interest" description="Disordered" evidence="6">
    <location>
        <begin position="988"/>
        <end position="1099"/>
    </location>
</feature>
<keyword evidence="5" id="KW-0175">Coiled coil</keyword>
<dbReference type="InterPro" id="IPR001878">
    <property type="entry name" value="Znf_CCHC"/>
</dbReference>
<feature type="region of interest" description="Disordered" evidence="6">
    <location>
        <begin position="381"/>
        <end position="422"/>
    </location>
</feature>
<dbReference type="SUPFAM" id="SSF57756">
    <property type="entry name" value="Retrovirus zinc finger-like domains"/>
    <property type="match status" value="1"/>
</dbReference>
<keyword evidence="3" id="KW-0862">Zinc</keyword>
<feature type="domain" description="RanBP2-type" evidence="7">
    <location>
        <begin position="1599"/>
        <end position="1630"/>
    </location>
</feature>
<dbReference type="EMBL" id="KB708089">
    <property type="protein sequence ID" value="EMR81008.1"/>
    <property type="molecule type" value="Genomic_DNA"/>
</dbReference>
<feature type="compositionally biased region" description="Low complexity" evidence="6">
    <location>
        <begin position="97"/>
        <end position="110"/>
    </location>
</feature>
<protein>
    <recommendedName>
        <fullName evidence="7">RanBP2-type domain-containing protein</fullName>
    </recommendedName>
</protein>
<dbReference type="PROSITE" id="PS50199">
    <property type="entry name" value="ZF_RANBP2_2"/>
    <property type="match status" value="2"/>
</dbReference>
<evidence type="ECO:0000256" key="1">
    <source>
        <dbReference type="ARBA" id="ARBA00022723"/>
    </source>
</evidence>
<dbReference type="SUPFAM" id="SSF90209">
    <property type="entry name" value="Ran binding protein zinc finger-like"/>
    <property type="match status" value="2"/>
</dbReference>
<evidence type="ECO:0000256" key="3">
    <source>
        <dbReference type="ARBA" id="ARBA00022833"/>
    </source>
</evidence>
<feature type="region of interest" description="Disordered" evidence="6">
    <location>
        <begin position="591"/>
        <end position="640"/>
    </location>
</feature>
<feature type="compositionally biased region" description="Polar residues" evidence="6">
    <location>
        <begin position="817"/>
        <end position="838"/>
    </location>
</feature>
<feature type="compositionally biased region" description="Polar residues" evidence="6">
    <location>
        <begin position="591"/>
        <end position="600"/>
    </location>
</feature>
<dbReference type="OrthoDB" id="4777753at2759"/>
<feature type="compositionally biased region" description="Polar residues" evidence="6">
    <location>
        <begin position="700"/>
        <end position="709"/>
    </location>
</feature>
<feature type="compositionally biased region" description="Low complexity" evidence="6">
    <location>
        <begin position="502"/>
        <end position="513"/>
    </location>
</feature>
<dbReference type="PROSITE" id="PS01358">
    <property type="entry name" value="ZF_RANBP2_1"/>
    <property type="match status" value="4"/>
</dbReference>
<feature type="compositionally biased region" description="Acidic residues" evidence="6">
    <location>
        <begin position="1388"/>
        <end position="1399"/>
    </location>
</feature>
<dbReference type="InterPro" id="IPR036875">
    <property type="entry name" value="Znf_CCHC_sf"/>
</dbReference>
<evidence type="ECO:0000256" key="2">
    <source>
        <dbReference type="ARBA" id="ARBA00022771"/>
    </source>
</evidence>
<dbReference type="Proteomes" id="UP000012045">
    <property type="component" value="Unassembled WGS sequence"/>
</dbReference>
<keyword evidence="2 4" id="KW-0863">Zinc-finger</keyword>
<dbReference type="InterPro" id="IPR036443">
    <property type="entry name" value="Znf_RanBP2_sf"/>
</dbReference>
<proteinExistence type="predicted"/>
<name>M7U311_BOTF1</name>
<evidence type="ECO:0000256" key="6">
    <source>
        <dbReference type="SAM" id="MobiDB-lite"/>
    </source>
</evidence>
<dbReference type="Gene3D" id="4.10.1060.10">
    <property type="entry name" value="Zinc finger, RanBP2-type"/>
    <property type="match status" value="1"/>
</dbReference>
<feature type="region of interest" description="Disordered" evidence="6">
    <location>
        <begin position="758"/>
        <end position="876"/>
    </location>
</feature>
<dbReference type="HOGENOM" id="CLU_244890_0_0_1"/>
<dbReference type="InterPro" id="IPR001876">
    <property type="entry name" value="Znf_RanBP2"/>
</dbReference>
<feature type="compositionally biased region" description="Polar residues" evidence="6">
    <location>
        <begin position="1057"/>
        <end position="1077"/>
    </location>
</feature>
<feature type="compositionally biased region" description="Polar residues" evidence="6">
    <location>
        <begin position="1039"/>
        <end position="1048"/>
    </location>
</feature>
<feature type="coiled-coil region" evidence="5">
    <location>
        <begin position="521"/>
        <end position="548"/>
    </location>
</feature>
<feature type="compositionally biased region" description="Basic and acidic residues" evidence="6">
    <location>
        <begin position="383"/>
        <end position="393"/>
    </location>
</feature>
<feature type="region of interest" description="Disordered" evidence="6">
    <location>
        <begin position="1376"/>
        <end position="1399"/>
    </location>
</feature>
<evidence type="ECO:0000313" key="8">
    <source>
        <dbReference type="EMBL" id="EMR81008.1"/>
    </source>
</evidence>
<dbReference type="GO" id="GO:0003676">
    <property type="term" value="F:nucleic acid binding"/>
    <property type="evidence" value="ECO:0007669"/>
    <property type="project" value="InterPro"/>
</dbReference>
<dbReference type="GO" id="GO:0008270">
    <property type="term" value="F:zinc ion binding"/>
    <property type="evidence" value="ECO:0007669"/>
    <property type="project" value="UniProtKB-KW"/>
</dbReference>
<dbReference type="SMART" id="SM00547">
    <property type="entry name" value="ZnF_RBZ"/>
    <property type="match status" value="5"/>
</dbReference>
<feature type="domain" description="RanBP2-type" evidence="7">
    <location>
        <begin position="1519"/>
        <end position="1550"/>
    </location>
</feature>
<feature type="region of interest" description="Disordered" evidence="6">
    <location>
        <begin position="680"/>
        <end position="742"/>
    </location>
</feature>
<feature type="compositionally biased region" description="Polar residues" evidence="6">
    <location>
        <begin position="680"/>
        <end position="692"/>
    </location>
</feature>
<accession>M7U311</accession>
<evidence type="ECO:0000259" key="7">
    <source>
        <dbReference type="PROSITE" id="PS50199"/>
    </source>
</evidence>